<evidence type="ECO:0000256" key="9">
    <source>
        <dbReference type="ARBA" id="ARBA00047761"/>
    </source>
</evidence>
<proteinExistence type="inferred from homology"/>
<dbReference type="InterPro" id="IPR001932">
    <property type="entry name" value="PPM-type_phosphatase-like_dom"/>
</dbReference>
<dbReference type="SMART" id="SM00331">
    <property type="entry name" value="PP2C_SIG"/>
    <property type="match status" value="1"/>
</dbReference>
<dbReference type="GO" id="GO:0046872">
    <property type="term" value="F:metal ion binding"/>
    <property type="evidence" value="ECO:0007669"/>
    <property type="project" value="UniProtKB-UniRule"/>
</dbReference>
<comment type="caution">
    <text evidence="13">The sequence shown here is derived from an EMBL/GenBank/DDBJ whole genome shotgun (WGS) entry which is preliminary data.</text>
</comment>
<keyword evidence="8 11" id="KW-0464">Manganese</keyword>
<evidence type="ECO:0000256" key="10">
    <source>
        <dbReference type="ARBA" id="ARBA00048336"/>
    </source>
</evidence>
<comment type="catalytic activity">
    <reaction evidence="10 11">
        <text>O-phospho-L-threonyl-[protein] + H2O = L-threonyl-[protein] + phosphate</text>
        <dbReference type="Rhea" id="RHEA:47004"/>
        <dbReference type="Rhea" id="RHEA-COMP:11060"/>
        <dbReference type="Rhea" id="RHEA-COMP:11605"/>
        <dbReference type="ChEBI" id="CHEBI:15377"/>
        <dbReference type="ChEBI" id="CHEBI:30013"/>
        <dbReference type="ChEBI" id="CHEBI:43474"/>
        <dbReference type="ChEBI" id="CHEBI:61977"/>
        <dbReference type="EC" id="3.1.3.16"/>
    </reaction>
</comment>
<dbReference type="EC" id="3.1.3.16" evidence="11"/>
<comment type="catalytic activity">
    <reaction evidence="9 11">
        <text>O-phospho-L-seryl-[protein] + H2O = L-seryl-[protein] + phosphate</text>
        <dbReference type="Rhea" id="RHEA:20629"/>
        <dbReference type="Rhea" id="RHEA-COMP:9863"/>
        <dbReference type="Rhea" id="RHEA-COMP:11604"/>
        <dbReference type="ChEBI" id="CHEBI:15377"/>
        <dbReference type="ChEBI" id="CHEBI:29999"/>
        <dbReference type="ChEBI" id="CHEBI:43474"/>
        <dbReference type="ChEBI" id="CHEBI:83421"/>
        <dbReference type="EC" id="3.1.3.16"/>
    </reaction>
</comment>
<evidence type="ECO:0000256" key="3">
    <source>
        <dbReference type="ARBA" id="ARBA00006702"/>
    </source>
</evidence>
<evidence type="ECO:0000256" key="6">
    <source>
        <dbReference type="ARBA" id="ARBA00022842"/>
    </source>
</evidence>
<evidence type="ECO:0000256" key="5">
    <source>
        <dbReference type="ARBA" id="ARBA00022801"/>
    </source>
</evidence>
<evidence type="ECO:0000259" key="12">
    <source>
        <dbReference type="PROSITE" id="PS51746"/>
    </source>
</evidence>
<dbReference type="OrthoDB" id="60843at2759"/>
<comment type="cofactor">
    <cofactor evidence="1 11">
        <name>Mn(2+)</name>
        <dbReference type="ChEBI" id="CHEBI:29035"/>
    </cofactor>
</comment>
<keyword evidence="4 11" id="KW-0479">Metal-binding</keyword>
<sequence length="354" mass="39160">MMQSIVWTGRLLSRALWNGISNYSNCAEPNVNRRHESRIVSAVCGFPKELAHARLKKGQFGDDAWFTAKYKSADVIGVADGVGGWRHYGIDPGEFSAFLMRTCERLVCSGRFITTEPAGLLARSYYELLESKQPILGSSTACVIVLNRETNMVYTANIGDSGFVIVRHGEVVHRSEEQQHYFNTPFQLSLPPPGHSGLVLSDRPESADTSNFEVEDGDVILLATDGVFDNVPDQLLITELIKVQGERDPTKIQGVANSIALMARSLAFDGNFMSPFAQNARENGIDAVVVLGGSPPGTNSAYTATSIQSLGLYQEETPLDDIRLKLVMTYLCRWKIYWWLLTARTCKNYGSIHI</sequence>
<keyword evidence="6 11" id="KW-0460">Magnesium</keyword>
<dbReference type="FunFam" id="3.60.40.10:FF:000009">
    <property type="entry name" value="Blast:Protein phosphatase PTC7 homolog"/>
    <property type="match status" value="1"/>
</dbReference>
<evidence type="ECO:0000256" key="4">
    <source>
        <dbReference type="ARBA" id="ARBA00022723"/>
    </source>
</evidence>
<feature type="domain" description="PPM-type phosphatase" evidence="12">
    <location>
        <begin position="47"/>
        <end position="266"/>
    </location>
</feature>
<dbReference type="EMBL" id="BLKM01002586">
    <property type="protein sequence ID" value="GFG40789.1"/>
    <property type="molecule type" value="Genomic_DNA"/>
</dbReference>
<dbReference type="PROSITE" id="PS51746">
    <property type="entry name" value="PPM_2"/>
    <property type="match status" value="1"/>
</dbReference>
<evidence type="ECO:0000313" key="13">
    <source>
        <dbReference type="EMBL" id="GFG40789.1"/>
    </source>
</evidence>
<evidence type="ECO:0000256" key="1">
    <source>
        <dbReference type="ARBA" id="ARBA00001936"/>
    </source>
</evidence>
<organism evidence="13 14">
    <name type="scientific">Coptotermes formosanus</name>
    <name type="common">Formosan subterranean termite</name>
    <dbReference type="NCBI Taxonomy" id="36987"/>
    <lineage>
        <taxon>Eukaryota</taxon>
        <taxon>Metazoa</taxon>
        <taxon>Ecdysozoa</taxon>
        <taxon>Arthropoda</taxon>
        <taxon>Hexapoda</taxon>
        <taxon>Insecta</taxon>
        <taxon>Pterygota</taxon>
        <taxon>Neoptera</taxon>
        <taxon>Polyneoptera</taxon>
        <taxon>Dictyoptera</taxon>
        <taxon>Blattodea</taxon>
        <taxon>Blattoidea</taxon>
        <taxon>Termitoidae</taxon>
        <taxon>Rhinotermitidae</taxon>
        <taxon>Coptotermes</taxon>
    </lineage>
</organism>
<gene>
    <name evidence="13" type="ORF">Cfor_06067</name>
</gene>
<keyword evidence="14" id="KW-1185">Reference proteome</keyword>
<dbReference type="PANTHER" id="PTHR12320:SF1">
    <property type="entry name" value="PROTEIN PHOSPHATASE PTC7 HOMOLOG"/>
    <property type="match status" value="1"/>
</dbReference>
<protein>
    <recommendedName>
        <fullName evidence="11">Protein phosphatase</fullName>
        <ecNumber evidence="11">3.1.3.16</ecNumber>
    </recommendedName>
</protein>
<dbReference type="InParanoid" id="A0A6L2Q7E7"/>
<dbReference type="Proteomes" id="UP000502823">
    <property type="component" value="Unassembled WGS sequence"/>
</dbReference>
<dbReference type="PANTHER" id="PTHR12320">
    <property type="entry name" value="PROTEIN PHOSPHATASE 2C"/>
    <property type="match status" value="1"/>
</dbReference>
<evidence type="ECO:0000256" key="8">
    <source>
        <dbReference type="ARBA" id="ARBA00023211"/>
    </source>
</evidence>
<dbReference type="FunCoup" id="A0A6L2Q7E7">
    <property type="interactions" value="914"/>
</dbReference>
<dbReference type="GO" id="GO:0005739">
    <property type="term" value="C:mitochondrion"/>
    <property type="evidence" value="ECO:0007669"/>
    <property type="project" value="TreeGrafter"/>
</dbReference>
<evidence type="ECO:0000256" key="11">
    <source>
        <dbReference type="RuleBase" id="RU366020"/>
    </source>
</evidence>
<dbReference type="SUPFAM" id="SSF81606">
    <property type="entry name" value="PP2C-like"/>
    <property type="match status" value="1"/>
</dbReference>
<comment type="similarity">
    <text evidence="3 11">Belongs to the PP2C family.</text>
</comment>
<dbReference type="GO" id="GO:0004722">
    <property type="term" value="F:protein serine/threonine phosphatase activity"/>
    <property type="evidence" value="ECO:0007669"/>
    <property type="project" value="UniProtKB-EC"/>
</dbReference>
<evidence type="ECO:0000313" key="14">
    <source>
        <dbReference type="Proteomes" id="UP000502823"/>
    </source>
</evidence>
<dbReference type="InterPro" id="IPR036457">
    <property type="entry name" value="PPM-type-like_dom_sf"/>
</dbReference>
<name>A0A6L2Q7E7_COPFO</name>
<dbReference type="Gene3D" id="3.60.40.10">
    <property type="entry name" value="PPM-type phosphatase domain"/>
    <property type="match status" value="1"/>
</dbReference>
<dbReference type="AlphaFoldDB" id="A0A6L2Q7E7"/>
<accession>A0A6L2Q7E7</accession>
<reference evidence="14" key="1">
    <citation type="submission" date="2020-01" db="EMBL/GenBank/DDBJ databases">
        <title>Draft genome sequence of the Termite Coptotermes fromosanus.</title>
        <authorList>
            <person name="Itakura S."/>
            <person name="Yosikawa Y."/>
            <person name="Umezawa K."/>
        </authorList>
    </citation>
    <scope>NUCLEOTIDE SEQUENCE [LARGE SCALE GENOMIC DNA]</scope>
</reference>
<keyword evidence="5 11" id="KW-0378">Hydrolase</keyword>
<dbReference type="Pfam" id="PF13672">
    <property type="entry name" value="PP2C_2"/>
    <property type="match status" value="1"/>
</dbReference>
<comment type="cofactor">
    <cofactor evidence="2 11">
        <name>Mg(2+)</name>
        <dbReference type="ChEBI" id="CHEBI:18420"/>
    </cofactor>
</comment>
<evidence type="ECO:0000256" key="7">
    <source>
        <dbReference type="ARBA" id="ARBA00022912"/>
    </source>
</evidence>
<dbReference type="InterPro" id="IPR039123">
    <property type="entry name" value="PPTC7"/>
</dbReference>
<evidence type="ECO:0000256" key="2">
    <source>
        <dbReference type="ARBA" id="ARBA00001946"/>
    </source>
</evidence>
<keyword evidence="7 11" id="KW-0904">Protein phosphatase</keyword>
<dbReference type="SMART" id="SM00332">
    <property type="entry name" value="PP2Cc"/>
    <property type="match status" value="1"/>
</dbReference>